<dbReference type="AlphaFoldDB" id="A0A8K1GMF5"/>
<protein>
    <submittedName>
        <fullName evidence="1">Uncharacterized protein</fullName>
    </submittedName>
</protein>
<evidence type="ECO:0000313" key="2">
    <source>
        <dbReference type="Proteomes" id="UP000796761"/>
    </source>
</evidence>
<keyword evidence="2" id="KW-1185">Reference proteome</keyword>
<accession>A0A8K1GMF5</accession>
<sequence length="112" mass="13027">MAHQHLAHDSQTEDEPGYAQVAKKAKGILACIKNSVVSRSREVILPLYLALVQPHLEDCVQFWAHQFWKDIELLECAQRRAKRLMNDLVHKSREEQLREVEVIWPGEEEAWG</sequence>
<dbReference type="PANTHER" id="PTHR33332">
    <property type="entry name" value="REVERSE TRANSCRIPTASE DOMAIN-CONTAINING PROTEIN"/>
    <property type="match status" value="1"/>
</dbReference>
<proteinExistence type="predicted"/>
<dbReference type="OrthoDB" id="276744at2759"/>
<reference evidence="1" key="1">
    <citation type="submission" date="2019-04" db="EMBL/GenBank/DDBJ databases">
        <title>Genome assembly of Zosterops borbonicus 15179.</title>
        <authorList>
            <person name="Leroy T."/>
            <person name="Anselmetti Y."/>
            <person name="Tilak M.-K."/>
            <person name="Nabholz B."/>
        </authorList>
    </citation>
    <scope>NUCLEOTIDE SEQUENCE</scope>
    <source>
        <strain evidence="1">HGM_15179</strain>
        <tissue evidence="1">Muscle</tissue>
    </source>
</reference>
<name>A0A8K1GMF5_9PASS</name>
<evidence type="ECO:0000313" key="1">
    <source>
        <dbReference type="EMBL" id="TRZ21735.1"/>
    </source>
</evidence>
<gene>
    <name evidence="1" type="ORF">HGM15179_005404</name>
</gene>
<organism evidence="1 2">
    <name type="scientific">Zosterops borbonicus</name>
    <dbReference type="NCBI Taxonomy" id="364589"/>
    <lineage>
        <taxon>Eukaryota</taxon>
        <taxon>Metazoa</taxon>
        <taxon>Chordata</taxon>
        <taxon>Craniata</taxon>
        <taxon>Vertebrata</taxon>
        <taxon>Euteleostomi</taxon>
        <taxon>Archelosauria</taxon>
        <taxon>Archosauria</taxon>
        <taxon>Dinosauria</taxon>
        <taxon>Saurischia</taxon>
        <taxon>Theropoda</taxon>
        <taxon>Coelurosauria</taxon>
        <taxon>Aves</taxon>
        <taxon>Neognathae</taxon>
        <taxon>Neoaves</taxon>
        <taxon>Telluraves</taxon>
        <taxon>Australaves</taxon>
        <taxon>Passeriformes</taxon>
        <taxon>Sylvioidea</taxon>
        <taxon>Zosteropidae</taxon>
        <taxon>Zosterops</taxon>
    </lineage>
</organism>
<dbReference type="EMBL" id="SWJQ01000115">
    <property type="protein sequence ID" value="TRZ21735.1"/>
    <property type="molecule type" value="Genomic_DNA"/>
</dbReference>
<dbReference type="Proteomes" id="UP000796761">
    <property type="component" value="Unassembled WGS sequence"/>
</dbReference>
<comment type="caution">
    <text evidence="1">The sequence shown here is derived from an EMBL/GenBank/DDBJ whole genome shotgun (WGS) entry which is preliminary data.</text>
</comment>